<dbReference type="PANTHER" id="PTHR10589:SF17">
    <property type="entry name" value="UBIQUITIN CARBOXYL-TERMINAL HYDROLASE"/>
    <property type="match status" value="1"/>
</dbReference>
<evidence type="ECO:0000256" key="4">
    <source>
        <dbReference type="ARBA" id="ARBA00022786"/>
    </source>
</evidence>
<evidence type="ECO:0000313" key="11">
    <source>
        <dbReference type="Proteomes" id="UP001182556"/>
    </source>
</evidence>
<evidence type="ECO:0000256" key="2">
    <source>
        <dbReference type="ARBA" id="ARBA00009326"/>
    </source>
</evidence>
<dbReference type="Pfam" id="PF01088">
    <property type="entry name" value="Peptidase_C12"/>
    <property type="match status" value="1"/>
</dbReference>
<feature type="site" description="Transition state stabilizer" evidence="7">
    <location>
        <position position="91"/>
    </location>
</feature>
<dbReference type="InterPro" id="IPR038765">
    <property type="entry name" value="Papain-like_cys_pep_sf"/>
</dbReference>
<dbReference type="EMBL" id="JAODAN010000003">
    <property type="protein sequence ID" value="KAK1925951.1"/>
    <property type="molecule type" value="Genomic_DNA"/>
</dbReference>
<keyword evidence="4 7" id="KW-0833">Ubl conjugation pathway</keyword>
<reference evidence="10" key="1">
    <citation type="submission" date="2023-02" db="EMBL/GenBank/DDBJ databases">
        <title>Identification and recombinant expression of a fungal hydrolase from Papiliotrema laurentii that hydrolyzes apple cutin and clears colloidal polyester polyurethane.</title>
        <authorList>
            <consortium name="DOE Joint Genome Institute"/>
            <person name="Roman V.A."/>
            <person name="Bojanowski C."/>
            <person name="Crable B.R."/>
            <person name="Wagner D.N."/>
            <person name="Hung C.S."/>
            <person name="Nadeau L.J."/>
            <person name="Schratz L."/>
            <person name="Haridas S."/>
            <person name="Pangilinan J."/>
            <person name="Lipzen A."/>
            <person name="Na H."/>
            <person name="Yan M."/>
            <person name="Ng V."/>
            <person name="Grigoriev I.V."/>
            <person name="Spatafora J.W."/>
            <person name="Barlow D."/>
            <person name="Biffinger J."/>
            <person name="Kelley-Loughnane N."/>
            <person name="Varaljay V.A."/>
            <person name="Crookes-Goodson W.J."/>
        </authorList>
    </citation>
    <scope>NUCLEOTIDE SEQUENCE</scope>
    <source>
        <strain evidence="10">5307AH</strain>
    </source>
</reference>
<dbReference type="GO" id="GO:0016579">
    <property type="term" value="P:protein deubiquitination"/>
    <property type="evidence" value="ECO:0007669"/>
    <property type="project" value="TreeGrafter"/>
</dbReference>
<gene>
    <name evidence="10" type="ORF">DB88DRAFT_509593</name>
</gene>
<dbReference type="Gene3D" id="3.40.532.10">
    <property type="entry name" value="Peptidase C12, ubiquitin carboxyl-terminal hydrolase"/>
    <property type="match status" value="1"/>
</dbReference>
<evidence type="ECO:0000256" key="8">
    <source>
        <dbReference type="RuleBase" id="RU361215"/>
    </source>
</evidence>
<dbReference type="EC" id="3.4.19.12" evidence="8"/>
<dbReference type="Proteomes" id="UP001182556">
    <property type="component" value="Unassembled WGS sequence"/>
</dbReference>
<protein>
    <recommendedName>
        <fullName evidence="8">Ubiquitin carboxyl-terminal hydrolase</fullName>
        <ecNumber evidence="8">3.4.19.12</ecNumber>
    </recommendedName>
</protein>
<evidence type="ECO:0000313" key="10">
    <source>
        <dbReference type="EMBL" id="KAK1925951.1"/>
    </source>
</evidence>
<comment type="similarity">
    <text evidence="2 7 8">Belongs to the peptidase C12 family.</text>
</comment>
<evidence type="ECO:0000256" key="3">
    <source>
        <dbReference type="ARBA" id="ARBA00022670"/>
    </source>
</evidence>
<feature type="domain" description="UCH catalytic" evidence="9">
    <location>
        <begin position="11"/>
        <end position="232"/>
    </location>
</feature>
<evidence type="ECO:0000256" key="6">
    <source>
        <dbReference type="ARBA" id="ARBA00022807"/>
    </source>
</evidence>
<dbReference type="InterPro" id="IPR001578">
    <property type="entry name" value="Peptidase_C12_UCH"/>
</dbReference>
<dbReference type="InterPro" id="IPR036959">
    <property type="entry name" value="Peptidase_C12_UCH_sf"/>
</dbReference>
<sequence>MSTSQPKPLREWYPLESSPQVFTLLAESWGVDTEKYSFLDIFSLDHQDLEHINVPCHAVILLFPDTPEIVAMRHREQCLDPRYTDLAWIPQVDVGHACGTFALVHALSATNLAPALAPFYQAVRQTPPDSRTALFASSREIYEGHHAVITAGQTEIRESDWEECDHFISFVYGNVNGETRVIEMDGVPPRSGPLDRGPASGSLLKDVADIVKQRYLPLAGDNIHFSMIALIG</sequence>
<feature type="site" description="Important for enzyme activity" evidence="7">
    <location>
        <position position="185"/>
    </location>
</feature>
<comment type="caution">
    <text evidence="10">The sequence shown here is derived from an EMBL/GenBank/DDBJ whole genome shotgun (WGS) entry which is preliminary data.</text>
</comment>
<keyword evidence="3 7" id="KW-0645">Protease</keyword>
<comment type="catalytic activity">
    <reaction evidence="1 7 8">
        <text>Thiol-dependent hydrolysis of ester, thioester, amide, peptide and isopeptide bonds formed by the C-terminal Gly of ubiquitin (a 76-residue protein attached to proteins as an intracellular targeting signal).</text>
        <dbReference type="EC" id="3.4.19.12"/>
    </reaction>
</comment>
<evidence type="ECO:0000259" key="9">
    <source>
        <dbReference type="PROSITE" id="PS52048"/>
    </source>
</evidence>
<organism evidence="10 11">
    <name type="scientific">Papiliotrema laurentii</name>
    <name type="common">Cryptococcus laurentii</name>
    <dbReference type="NCBI Taxonomy" id="5418"/>
    <lineage>
        <taxon>Eukaryota</taxon>
        <taxon>Fungi</taxon>
        <taxon>Dikarya</taxon>
        <taxon>Basidiomycota</taxon>
        <taxon>Agaricomycotina</taxon>
        <taxon>Tremellomycetes</taxon>
        <taxon>Tremellales</taxon>
        <taxon>Rhynchogastremaceae</taxon>
        <taxon>Papiliotrema</taxon>
    </lineage>
</organism>
<evidence type="ECO:0000256" key="5">
    <source>
        <dbReference type="ARBA" id="ARBA00022801"/>
    </source>
</evidence>
<proteinExistence type="inferred from homology"/>
<dbReference type="AlphaFoldDB" id="A0AAD9FTD2"/>
<keyword evidence="6 7" id="KW-0788">Thiol protease</keyword>
<accession>A0AAD9FTD2</accession>
<feature type="active site" description="Nucleophile" evidence="7">
    <location>
        <position position="98"/>
    </location>
</feature>
<dbReference type="GO" id="GO:0006511">
    <property type="term" value="P:ubiquitin-dependent protein catabolic process"/>
    <property type="evidence" value="ECO:0007669"/>
    <property type="project" value="UniProtKB-UniRule"/>
</dbReference>
<dbReference type="PRINTS" id="PR00707">
    <property type="entry name" value="UBCTHYDRLASE"/>
</dbReference>
<evidence type="ECO:0000256" key="1">
    <source>
        <dbReference type="ARBA" id="ARBA00000707"/>
    </source>
</evidence>
<dbReference type="GO" id="GO:0005737">
    <property type="term" value="C:cytoplasm"/>
    <property type="evidence" value="ECO:0007669"/>
    <property type="project" value="TreeGrafter"/>
</dbReference>
<dbReference type="PROSITE" id="PS52048">
    <property type="entry name" value="UCH_DOMAIN"/>
    <property type="match status" value="1"/>
</dbReference>
<evidence type="ECO:0000256" key="7">
    <source>
        <dbReference type="PROSITE-ProRule" id="PRU01393"/>
    </source>
</evidence>
<name>A0AAD9FTD2_PAPLA</name>
<keyword evidence="5 7" id="KW-0378">Hydrolase</keyword>
<dbReference type="SUPFAM" id="SSF54001">
    <property type="entry name" value="Cysteine proteinases"/>
    <property type="match status" value="1"/>
</dbReference>
<dbReference type="PANTHER" id="PTHR10589">
    <property type="entry name" value="UBIQUITIN CARBOXYL-TERMINAL HYDROLASE"/>
    <property type="match status" value="1"/>
</dbReference>
<dbReference type="GO" id="GO:0004843">
    <property type="term" value="F:cysteine-type deubiquitinase activity"/>
    <property type="evidence" value="ECO:0007669"/>
    <property type="project" value="UniProtKB-UniRule"/>
</dbReference>
<feature type="active site" description="Proton donor" evidence="7">
    <location>
        <position position="166"/>
    </location>
</feature>
<keyword evidence="11" id="KW-1185">Reference proteome</keyword>